<dbReference type="AlphaFoldDB" id="A0A9D0ZTR3"/>
<evidence type="ECO:0000256" key="3">
    <source>
        <dbReference type="ARBA" id="ARBA00022806"/>
    </source>
</evidence>
<keyword evidence="4 5" id="KW-0067">ATP-binding</keyword>
<gene>
    <name evidence="7" type="ORF">IAB27_06990</name>
</gene>
<dbReference type="GO" id="GO:0000725">
    <property type="term" value="P:recombinational repair"/>
    <property type="evidence" value="ECO:0007669"/>
    <property type="project" value="TreeGrafter"/>
</dbReference>
<protein>
    <submittedName>
        <fullName evidence="7">AAA family ATPase</fullName>
    </submittedName>
</protein>
<evidence type="ECO:0000256" key="4">
    <source>
        <dbReference type="ARBA" id="ARBA00022840"/>
    </source>
</evidence>
<keyword evidence="3 5" id="KW-0347">Helicase</keyword>
<dbReference type="GO" id="GO:0016787">
    <property type="term" value="F:hydrolase activity"/>
    <property type="evidence" value="ECO:0007669"/>
    <property type="project" value="UniProtKB-UniRule"/>
</dbReference>
<reference evidence="7" key="1">
    <citation type="submission" date="2020-10" db="EMBL/GenBank/DDBJ databases">
        <authorList>
            <person name="Gilroy R."/>
        </authorList>
    </citation>
    <scope>NUCLEOTIDE SEQUENCE</scope>
    <source>
        <strain evidence="7">CHK147-3167</strain>
    </source>
</reference>
<evidence type="ECO:0000256" key="2">
    <source>
        <dbReference type="ARBA" id="ARBA00022801"/>
    </source>
</evidence>
<organism evidence="7 8">
    <name type="scientific">Candidatus Coprosoma intestinipullorum</name>
    <dbReference type="NCBI Taxonomy" id="2840752"/>
    <lineage>
        <taxon>Bacteria</taxon>
        <taxon>Bacillati</taxon>
        <taxon>Bacillota</taxon>
        <taxon>Bacillota incertae sedis</taxon>
        <taxon>Candidatus Coprosoma</taxon>
    </lineage>
</organism>
<evidence type="ECO:0000259" key="6">
    <source>
        <dbReference type="PROSITE" id="PS51198"/>
    </source>
</evidence>
<evidence type="ECO:0000313" key="7">
    <source>
        <dbReference type="EMBL" id="HIQ91347.1"/>
    </source>
</evidence>
<reference evidence="7" key="2">
    <citation type="journal article" date="2021" name="PeerJ">
        <title>Extensive microbial diversity within the chicken gut microbiome revealed by metagenomics and culture.</title>
        <authorList>
            <person name="Gilroy R."/>
            <person name="Ravi A."/>
            <person name="Getino M."/>
            <person name="Pursley I."/>
            <person name="Horton D.L."/>
            <person name="Alikhan N.F."/>
            <person name="Baker D."/>
            <person name="Gharbi K."/>
            <person name="Hall N."/>
            <person name="Watson M."/>
            <person name="Adriaenssens E.M."/>
            <person name="Foster-Nyarko E."/>
            <person name="Jarju S."/>
            <person name="Secka A."/>
            <person name="Antonio M."/>
            <person name="Oren A."/>
            <person name="Chaudhuri R.R."/>
            <person name="La Ragione R."/>
            <person name="Hildebrand F."/>
            <person name="Pallen M.J."/>
        </authorList>
    </citation>
    <scope>NUCLEOTIDE SEQUENCE</scope>
    <source>
        <strain evidence="7">CHK147-3167</strain>
    </source>
</reference>
<dbReference type="GO" id="GO:0005524">
    <property type="term" value="F:ATP binding"/>
    <property type="evidence" value="ECO:0007669"/>
    <property type="project" value="UniProtKB-UniRule"/>
</dbReference>
<feature type="domain" description="UvrD-like helicase ATP-binding" evidence="6">
    <location>
        <begin position="176"/>
        <end position="528"/>
    </location>
</feature>
<dbReference type="GO" id="GO:0003677">
    <property type="term" value="F:DNA binding"/>
    <property type="evidence" value="ECO:0007669"/>
    <property type="project" value="InterPro"/>
</dbReference>
<feature type="binding site" evidence="5">
    <location>
        <begin position="197"/>
        <end position="204"/>
    </location>
    <ligand>
        <name>ATP</name>
        <dbReference type="ChEBI" id="CHEBI:30616"/>
    </ligand>
</feature>
<dbReference type="PANTHER" id="PTHR11070">
    <property type="entry name" value="UVRD / RECB / PCRA DNA HELICASE FAMILY MEMBER"/>
    <property type="match status" value="1"/>
</dbReference>
<dbReference type="PROSITE" id="PS51198">
    <property type="entry name" value="UVRD_HELICASE_ATP_BIND"/>
    <property type="match status" value="1"/>
</dbReference>
<evidence type="ECO:0000313" key="8">
    <source>
        <dbReference type="Proteomes" id="UP000886786"/>
    </source>
</evidence>
<dbReference type="SUPFAM" id="SSF52540">
    <property type="entry name" value="P-loop containing nucleoside triphosphate hydrolases"/>
    <property type="match status" value="1"/>
</dbReference>
<keyword evidence="1 5" id="KW-0547">Nucleotide-binding</keyword>
<accession>A0A9D0ZTR3</accession>
<dbReference type="PANTHER" id="PTHR11070:SF17">
    <property type="entry name" value="DNA HELICASE IV"/>
    <property type="match status" value="1"/>
</dbReference>
<dbReference type="EMBL" id="DVFV01000122">
    <property type="protein sequence ID" value="HIQ91347.1"/>
    <property type="molecule type" value="Genomic_DNA"/>
</dbReference>
<dbReference type="InterPro" id="IPR027785">
    <property type="entry name" value="UvrD-like_helicase_C"/>
</dbReference>
<dbReference type="GO" id="GO:0005829">
    <property type="term" value="C:cytosol"/>
    <property type="evidence" value="ECO:0007669"/>
    <property type="project" value="TreeGrafter"/>
</dbReference>
<dbReference type="Pfam" id="PF00580">
    <property type="entry name" value="UvrD-helicase"/>
    <property type="match status" value="1"/>
</dbReference>
<comment type="caution">
    <text evidence="7">The sequence shown here is derived from an EMBL/GenBank/DDBJ whole genome shotgun (WGS) entry which is preliminary data.</text>
</comment>
<dbReference type="Gene3D" id="3.40.50.300">
    <property type="entry name" value="P-loop containing nucleotide triphosphate hydrolases"/>
    <property type="match status" value="3"/>
</dbReference>
<dbReference type="InterPro" id="IPR027417">
    <property type="entry name" value="P-loop_NTPase"/>
</dbReference>
<dbReference type="GO" id="GO:0043138">
    <property type="term" value="F:3'-5' DNA helicase activity"/>
    <property type="evidence" value="ECO:0007669"/>
    <property type="project" value="TreeGrafter"/>
</dbReference>
<name>A0A9D0ZTR3_9FIRM</name>
<evidence type="ECO:0000256" key="5">
    <source>
        <dbReference type="PROSITE-ProRule" id="PRU00560"/>
    </source>
</evidence>
<sequence length="678" mass="78707">MEDLELEKKHLAWTLDEYEEIISDTDLKIRNLPNFYKGDYDKMMEEKARLLGKKDVIQRSMDKPYFARIDFEKASDKTKDVCYIGKVGVINYDKKIITVDWRAPIASLYYDSNIGKASYLAPEGEILGNLLTKRQYEIEKGELISFSDVDTVSNDELLKPYLGVSADKRLKNIVATIQSEQNKIIRWDMKDNLIVQGVAGSGKTTVALHRIAYLVYNNRDLYKPSRYMVIGPNKFFGDYIANILPDLDVHGVCQNTLEEMAIRYLNEDLKVYSSLKITDDGGRANYITSLDFKEVIDKYFRDYTDNLIPDRDLVYKGFKIVGYEKIRDIYTGINKETHRNLSVRCEKTIATLEREIIRYKDIILQRLLDKSLKEADIKKIKDRELLKKELGTGGSNILKSYFKKILKTPREIYAEIIRNEFSDKEKVKEILRGEVNIEDLTPLMYINYLLSGSLEFDKFKHVVIDEAQDYNTFTFHVLKKILKNASFSIYGDLAQSLYEYKSIKSWNQVRDVFGNCELLNLEKSYRTTIEIMNEANKINKYLGYLLAVPVIRHGEEVHYVKRMNIKNDIINIVSEMKNKGFQSIAIITKDQKKCDLIFELVCDKIDVKRVDDDLQFASSVCVLPSYLAKGLEFDAVIIPDVQDYDDNKTDMKLLYVSMTRALHVLNVLYDKEVPLVLR</sequence>
<keyword evidence="2 5" id="KW-0378">Hydrolase</keyword>
<dbReference type="Proteomes" id="UP000886786">
    <property type="component" value="Unassembled WGS sequence"/>
</dbReference>
<proteinExistence type="predicted"/>
<dbReference type="InterPro" id="IPR000212">
    <property type="entry name" value="DNA_helicase_UvrD/REP"/>
</dbReference>
<dbReference type="InterPro" id="IPR014016">
    <property type="entry name" value="UvrD-like_ATP-bd"/>
</dbReference>
<dbReference type="Pfam" id="PF13538">
    <property type="entry name" value="UvrD_C_2"/>
    <property type="match status" value="1"/>
</dbReference>
<evidence type="ECO:0000256" key="1">
    <source>
        <dbReference type="ARBA" id="ARBA00022741"/>
    </source>
</evidence>